<dbReference type="Gene3D" id="3.30.2350.10">
    <property type="entry name" value="Pseudouridine synthase"/>
    <property type="match status" value="1"/>
</dbReference>
<name>A0ABW4ZFG7_9BACT</name>
<dbReference type="InterPro" id="IPR020103">
    <property type="entry name" value="PsdUridine_synth_cat_dom_sf"/>
</dbReference>
<dbReference type="PANTHER" id="PTHR21600:SF89">
    <property type="entry name" value="RIBOSOMAL LARGE SUBUNIT PSEUDOURIDINE SYNTHASE A"/>
    <property type="match status" value="1"/>
</dbReference>
<dbReference type="InterPro" id="IPR050188">
    <property type="entry name" value="RluA_PseudoU_synthase"/>
</dbReference>
<dbReference type="RefSeq" id="WP_377088436.1">
    <property type="nucleotide sequence ID" value="NZ_JBHSJL010000014.1"/>
</dbReference>
<protein>
    <submittedName>
        <fullName evidence="2">RluA family pseudouridine synthase</fullName>
        <ecNumber evidence="2">5.4.99.-</ecNumber>
    </submittedName>
</protein>
<dbReference type="InterPro" id="IPR006145">
    <property type="entry name" value="PsdUridine_synth_RsuA/RluA"/>
</dbReference>
<evidence type="ECO:0000259" key="1">
    <source>
        <dbReference type="Pfam" id="PF00849"/>
    </source>
</evidence>
<accession>A0ABW4ZFG7</accession>
<dbReference type="PROSITE" id="PS01129">
    <property type="entry name" value="PSI_RLU"/>
    <property type="match status" value="1"/>
</dbReference>
<feature type="domain" description="Pseudouridine synthase RsuA/RluA-like" evidence="1">
    <location>
        <begin position="15"/>
        <end position="164"/>
    </location>
</feature>
<sequence length="213" mass="23917">MSNDVLDILYCDDSLLAVNKPSGLASVPGKGPHAQDSLTHRVLKSFPHAPRHPAVHRLDMDTSGIMLFALDPTTHRALSRQFQDRETQKEYIAQLETPLTQSHGIIELPFRLDINDRPRQIYDPVHGKWGTTDWELIENREDSARVLFRPLTGRTHQLRIHSAHPLGLASPIIGDTLYGHGTTHGELRLHSSKLTFTHPTSLASITITSQPLW</sequence>
<dbReference type="CDD" id="cd02869">
    <property type="entry name" value="PseudoU_synth_RluA_like"/>
    <property type="match status" value="1"/>
</dbReference>
<dbReference type="GO" id="GO:0016853">
    <property type="term" value="F:isomerase activity"/>
    <property type="evidence" value="ECO:0007669"/>
    <property type="project" value="UniProtKB-KW"/>
</dbReference>
<gene>
    <name evidence="2" type="ORF">ACFSW8_15520</name>
</gene>
<dbReference type="InterPro" id="IPR006224">
    <property type="entry name" value="PsdUridine_synth_RluA-like_CS"/>
</dbReference>
<dbReference type="Pfam" id="PF00849">
    <property type="entry name" value="PseudoU_synth_2"/>
    <property type="match status" value="1"/>
</dbReference>
<keyword evidence="2" id="KW-0413">Isomerase</keyword>
<evidence type="ECO:0000313" key="2">
    <source>
        <dbReference type="EMBL" id="MFD2160312.1"/>
    </source>
</evidence>
<dbReference type="SUPFAM" id="SSF55120">
    <property type="entry name" value="Pseudouridine synthase"/>
    <property type="match status" value="1"/>
</dbReference>
<proteinExistence type="predicted"/>
<reference evidence="3" key="1">
    <citation type="journal article" date="2019" name="Int. J. Syst. Evol. Microbiol.">
        <title>The Global Catalogue of Microorganisms (GCM) 10K type strain sequencing project: providing services to taxonomists for standard genome sequencing and annotation.</title>
        <authorList>
            <consortium name="The Broad Institute Genomics Platform"/>
            <consortium name="The Broad Institute Genome Sequencing Center for Infectious Disease"/>
            <person name="Wu L."/>
            <person name="Ma J."/>
        </authorList>
    </citation>
    <scope>NUCLEOTIDE SEQUENCE [LARGE SCALE GENOMIC DNA]</scope>
    <source>
        <strain evidence="3">CCUG 57942</strain>
    </source>
</reference>
<dbReference type="EMBL" id="JBHUJB010000076">
    <property type="protein sequence ID" value="MFD2160312.1"/>
    <property type="molecule type" value="Genomic_DNA"/>
</dbReference>
<keyword evidence="3" id="KW-1185">Reference proteome</keyword>
<dbReference type="EC" id="5.4.99.-" evidence="2"/>
<dbReference type="Proteomes" id="UP001597389">
    <property type="component" value="Unassembled WGS sequence"/>
</dbReference>
<organism evidence="2 3">
    <name type="scientific">Rubritalea tangerina</name>
    <dbReference type="NCBI Taxonomy" id="430798"/>
    <lineage>
        <taxon>Bacteria</taxon>
        <taxon>Pseudomonadati</taxon>
        <taxon>Verrucomicrobiota</taxon>
        <taxon>Verrucomicrobiia</taxon>
        <taxon>Verrucomicrobiales</taxon>
        <taxon>Rubritaleaceae</taxon>
        <taxon>Rubritalea</taxon>
    </lineage>
</organism>
<comment type="caution">
    <text evidence="2">The sequence shown here is derived from an EMBL/GenBank/DDBJ whole genome shotgun (WGS) entry which is preliminary data.</text>
</comment>
<evidence type="ECO:0000313" key="3">
    <source>
        <dbReference type="Proteomes" id="UP001597389"/>
    </source>
</evidence>
<dbReference type="PANTHER" id="PTHR21600">
    <property type="entry name" value="MITOCHONDRIAL RNA PSEUDOURIDINE SYNTHASE"/>
    <property type="match status" value="1"/>
</dbReference>